<evidence type="ECO:0000313" key="5">
    <source>
        <dbReference type="EMBL" id="KAF7484500.1"/>
    </source>
</evidence>
<dbReference type="InterPro" id="IPR002347">
    <property type="entry name" value="SDR_fam"/>
</dbReference>
<organism evidence="6 7">
    <name type="scientific">Marmota monax</name>
    <name type="common">Woodchuck</name>
    <dbReference type="NCBI Taxonomy" id="9995"/>
    <lineage>
        <taxon>Eukaryota</taxon>
        <taxon>Metazoa</taxon>
        <taxon>Chordata</taxon>
        <taxon>Craniata</taxon>
        <taxon>Vertebrata</taxon>
        <taxon>Euteleostomi</taxon>
        <taxon>Mammalia</taxon>
        <taxon>Eutheria</taxon>
        <taxon>Euarchontoglires</taxon>
        <taxon>Glires</taxon>
        <taxon>Rodentia</taxon>
        <taxon>Sciuromorpha</taxon>
        <taxon>Sciuridae</taxon>
        <taxon>Xerinae</taxon>
        <taxon>Marmotini</taxon>
        <taxon>Marmota</taxon>
    </lineage>
</organism>
<reference evidence="5" key="2">
    <citation type="submission" date="2020-08" db="EMBL/GenBank/DDBJ databases">
        <authorList>
            <person name="Shumante A."/>
            <person name="Zimin A.V."/>
            <person name="Puiu D."/>
            <person name="Salzberg S.L."/>
        </authorList>
    </citation>
    <scope>NUCLEOTIDE SEQUENCE</scope>
    <source>
        <strain evidence="5">WC2-LM</strain>
        <tissue evidence="5">Liver</tissue>
    </source>
</reference>
<dbReference type="Pfam" id="PF00106">
    <property type="entry name" value="adh_short"/>
    <property type="match status" value="1"/>
</dbReference>
<name>A0A5E4ATQ5_MARMO</name>
<dbReference type="EMBL" id="CABDUW010000139">
    <property type="protein sequence ID" value="VTJ60121.1"/>
    <property type="molecule type" value="Genomic_DNA"/>
</dbReference>
<evidence type="ECO:0000313" key="6">
    <source>
        <dbReference type="EMBL" id="VTJ60121.1"/>
    </source>
</evidence>
<accession>A0A5E4ATQ5</accession>
<evidence type="ECO:0000256" key="2">
    <source>
        <dbReference type="ARBA" id="ARBA00023002"/>
    </source>
</evidence>
<dbReference type="CDD" id="cd05339">
    <property type="entry name" value="17beta-HSDXI-like_SDR_c"/>
    <property type="match status" value="1"/>
</dbReference>
<protein>
    <recommendedName>
        <fullName evidence="8">Short chain dehydrogenase/reductase family 16C member 5</fullName>
    </recommendedName>
</protein>
<dbReference type="PANTHER" id="PTHR24322">
    <property type="entry name" value="PKSB"/>
    <property type="match status" value="1"/>
</dbReference>
<dbReference type="PANTHER" id="PTHR24322:SF341">
    <property type="entry name" value="SHORT-CHAIN DEHYDROGENASE_REDUCTASE FAMILY 16C MEMBER 6"/>
    <property type="match status" value="1"/>
</dbReference>
<keyword evidence="7" id="KW-1185">Reference proteome</keyword>
<dbReference type="AlphaFoldDB" id="A0A5E4ATQ5"/>
<evidence type="ECO:0000313" key="7">
    <source>
        <dbReference type="Proteomes" id="UP000335636"/>
    </source>
</evidence>
<dbReference type="InterPro" id="IPR036291">
    <property type="entry name" value="NAD(P)-bd_dom_sf"/>
</dbReference>
<evidence type="ECO:0008006" key="8">
    <source>
        <dbReference type="Google" id="ProtNLM"/>
    </source>
</evidence>
<evidence type="ECO:0000256" key="3">
    <source>
        <dbReference type="ARBA" id="ARBA00023027"/>
    </source>
</evidence>
<dbReference type="GO" id="GO:0016616">
    <property type="term" value="F:oxidoreductase activity, acting on the CH-OH group of donors, NAD or NADP as acceptor"/>
    <property type="evidence" value="ECO:0007669"/>
    <property type="project" value="TreeGrafter"/>
</dbReference>
<dbReference type="PRINTS" id="PR00080">
    <property type="entry name" value="SDRFAMILY"/>
</dbReference>
<evidence type="ECO:0000256" key="4">
    <source>
        <dbReference type="RuleBase" id="RU000363"/>
    </source>
</evidence>
<dbReference type="PRINTS" id="PR00081">
    <property type="entry name" value="GDHRDH"/>
</dbReference>
<gene>
    <name evidence="5" type="ORF">GHT09_004198</name>
    <name evidence="6" type="ORF">MONAX_5E029506</name>
</gene>
<sequence length="316" mass="35473">MSTMVDTAIFLGKFLYYFLESVAFKIIPRKKKDVAGEIVLITGAGSGLGRLLALHFARTGAILVLWDINQESNMETCRLAKEKGGVKVFAYKCDCSNRQEVYSVADQVKKEVGDVTILINNAGIVTGKPFLDIPDHMMERSFYVNAISHFWICKAFFPAMLQANHGHLVCISSIAGMVGTSGLSDYSASKFAAFGFAESLFLEYNMSRKTNIKFTLVCPYFIKTGMFEGCTTKYQFLLPLLEQEYVAQKIFNAILEEQVYLLIPKFAYFAVVLKHLISPKMMIVLGEYLGADTCMDSFKGRMEANKPQEEVERKCQ</sequence>
<comment type="similarity">
    <text evidence="1 4">Belongs to the short-chain dehydrogenases/reductases (SDR) family.</text>
</comment>
<dbReference type="Proteomes" id="UP000335636">
    <property type="component" value="Unassembled WGS sequence"/>
</dbReference>
<dbReference type="SUPFAM" id="SSF51735">
    <property type="entry name" value="NAD(P)-binding Rossmann-fold domains"/>
    <property type="match status" value="1"/>
</dbReference>
<proteinExistence type="inferred from homology"/>
<dbReference type="GO" id="GO:0005811">
    <property type="term" value="C:lipid droplet"/>
    <property type="evidence" value="ECO:0007669"/>
    <property type="project" value="TreeGrafter"/>
</dbReference>
<dbReference type="EMBL" id="WJEC01000262">
    <property type="protein sequence ID" value="KAF7484500.1"/>
    <property type="molecule type" value="Genomic_DNA"/>
</dbReference>
<evidence type="ECO:0000256" key="1">
    <source>
        <dbReference type="ARBA" id="ARBA00006484"/>
    </source>
</evidence>
<keyword evidence="2" id="KW-0560">Oxidoreductase</keyword>
<dbReference type="Proteomes" id="UP000662637">
    <property type="component" value="Unassembled WGS sequence"/>
</dbReference>
<dbReference type="Gene3D" id="3.40.50.720">
    <property type="entry name" value="NAD(P)-binding Rossmann-like Domain"/>
    <property type="match status" value="1"/>
</dbReference>
<dbReference type="FunFam" id="3.40.50.720:FF:000202">
    <property type="entry name" value="Short-chain dehydrogenase/reductase family 16C member 6"/>
    <property type="match status" value="1"/>
</dbReference>
<keyword evidence="3" id="KW-0520">NAD</keyword>
<reference evidence="6 7" key="1">
    <citation type="submission" date="2019-04" db="EMBL/GenBank/DDBJ databases">
        <authorList>
            <person name="Alioto T."/>
            <person name="Alioto T."/>
        </authorList>
    </citation>
    <scope>NUCLEOTIDE SEQUENCE [LARGE SCALE GENOMIC DNA]</scope>
</reference>